<dbReference type="EMBL" id="JADEYS010000020">
    <property type="protein sequence ID" value="MBE9398929.1"/>
    <property type="molecule type" value="Genomic_DNA"/>
</dbReference>
<dbReference type="SUPFAM" id="SSF89796">
    <property type="entry name" value="CoA-transferase family III (CaiB/BaiF)"/>
    <property type="match status" value="1"/>
</dbReference>
<dbReference type="InterPro" id="IPR003673">
    <property type="entry name" value="CoA-Trfase_fam_III"/>
</dbReference>
<dbReference type="Proteomes" id="UP000640333">
    <property type="component" value="Unassembled WGS sequence"/>
</dbReference>
<organism evidence="1 2">
    <name type="scientific">Pontibacterium sinense</name>
    <dbReference type="NCBI Taxonomy" id="2781979"/>
    <lineage>
        <taxon>Bacteria</taxon>
        <taxon>Pseudomonadati</taxon>
        <taxon>Pseudomonadota</taxon>
        <taxon>Gammaproteobacteria</taxon>
        <taxon>Oceanospirillales</taxon>
        <taxon>Oceanospirillaceae</taxon>
        <taxon>Pontibacterium</taxon>
    </lineage>
</organism>
<gene>
    <name evidence="1" type="ORF">IOQ59_16840</name>
</gene>
<keyword evidence="2" id="KW-1185">Reference proteome</keyword>
<dbReference type="GO" id="GO:0016740">
    <property type="term" value="F:transferase activity"/>
    <property type="evidence" value="ECO:0007669"/>
    <property type="project" value="UniProtKB-KW"/>
</dbReference>
<name>A0A8J7FG25_9GAMM</name>
<dbReference type="InterPro" id="IPR050509">
    <property type="entry name" value="CoA-transferase_III"/>
</dbReference>
<evidence type="ECO:0000313" key="2">
    <source>
        <dbReference type="Proteomes" id="UP000640333"/>
    </source>
</evidence>
<keyword evidence="1" id="KW-0808">Transferase</keyword>
<dbReference type="InterPro" id="IPR044855">
    <property type="entry name" value="CoA-Trfase_III_dom3_sf"/>
</dbReference>
<dbReference type="Gene3D" id="3.30.1540.10">
    <property type="entry name" value="formyl-coa transferase, domain 3"/>
    <property type="match status" value="1"/>
</dbReference>
<dbReference type="Pfam" id="PF02515">
    <property type="entry name" value="CoA_transf_3"/>
    <property type="match status" value="1"/>
</dbReference>
<comment type="caution">
    <text evidence="1">The sequence shown here is derived from an EMBL/GenBank/DDBJ whole genome shotgun (WGS) entry which is preliminary data.</text>
</comment>
<dbReference type="PANTHER" id="PTHR48228">
    <property type="entry name" value="SUCCINYL-COA--D-CITRAMALATE COA-TRANSFERASE"/>
    <property type="match status" value="1"/>
</dbReference>
<evidence type="ECO:0000313" key="1">
    <source>
        <dbReference type="EMBL" id="MBE9398929.1"/>
    </source>
</evidence>
<proteinExistence type="predicted"/>
<dbReference type="RefSeq" id="WP_193954625.1">
    <property type="nucleotide sequence ID" value="NZ_JADEYS010000020.1"/>
</dbReference>
<protein>
    <submittedName>
        <fullName evidence="1">CoA transferase</fullName>
    </submittedName>
</protein>
<dbReference type="Gene3D" id="3.40.50.10540">
    <property type="entry name" value="Crotonobetainyl-coa:carnitine coa-transferase, domain 1"/>
    <property type="match status" value="2"/>
</dbReference>
<sequence>MTANNWSFLKDVRIIDMSRLLPGPMTTQLLADLGAEVIKIEEPKEGDTGRVLGKDMFARLNRNKKSLGINLKSDEGREIFKQLLANADCLVESFRPGAMERLGFSYEEVKAINPSLVYLSLSGYGQTGPYANRAGHDIDFLALSGYFGVPSQVEDKIARPKVRLSDYAGAMYAALSLSVALASAKQSGVGQYIDVAILDAMTAWSAPLLRVAHEVCDSDPDKMPFVMPDNDIFATKDGEHLAIGLFENKFWKQLVEMLSGEFPALADERFANTRLRNQAKNEVHGLLSYVFASKTLDEWTALFDPTDMPWAPVLRDMRFFEDPHIQARGLMQSMTDHNGENETFQVRYPVKFSAGLDDLRLPPPNKGEHTNEVLESLGLSDDEIDTLRKNGTV</sequence>
<accession>A0A8J7FG25</accession>
<reference evidence="1" key="1">
    <citation type="submission" date="2020-10" db="EMBL/GenBank/DDBJ databases">
        <title>Bacterium isolated from coastal waters sediment.</title>
        <authorList>
            <person name="Chen R.-J."/>
            <person name="Lu D.-C."/>
            <person name="Zhu K.-L."/>
            <person name="Du Z.-J."/>
        </authorList>
    </citation>
    <scope>NUCLEOTIDE SEQUENCE</scope>
    <source>
        <strain evidence="1">N1Y112</strain>
    </source>
</reference>
<dbReference type="InterPro" id="IPR023606">
    <property type="entry name" value="CoA-Trfase_III_dom_1_sf"/>
</dbReference>
<dbReference type="PANTHER" id="PTHR48228:SF5">
    <property type="entry name" value="ALPHA-METHYLACYL-COA RACEMASE"/>
    <property type="match status" value="1"/>
</dbReference>
<dbReference type="AlphaFoldDB" id="A0A8J7FG25"/>